<evidence type="ECO:0000313" key="1">
    <source>
        <dbReference type="EMBL" id="KAJ3006986.1"/>
    </source>
</evidence>
<dbReference type="Proteomes" id="UP001144978">
    <property type="component" value="Unassembled WGS sequence"/>
</dbReference>
<comment type="caution">
    <text evidence="1">The sequence shown here is derived from an EMBL/GenBank/DDBJ whole genome shotgun (WGS) entry which is preliminary data.</text>
</comment>
<organism evidence="1 2">
    <name type="scientific">Trametes sanguinea</name>
    <dbReference type="NCBI Taxonomy" id="158606"/>
    <lineage>
        <taxon>Eukaryota</taxon>
        <taxon>Fungi</taxon>
        <taxon>Dikarya</taxon>
        <taxon>Basidiomycota</taxon>
        <taxon>Agaricomycotina</taxon>
        <taxon>Agaricomycetes</taxon>
        <taxon>Polyporales</taxon>
        <taxon>Polyporaceae</taxon>
        <taxon>Trametes</taxon>
    </lineage>
</organism>
<keyword evidence="2" id="KW-1185">Reference proteome</keyword>
<reference evidence="1" key="1">
    <citation type="submission" date="2022-08" db="EMBL/GenBank/DDBJ databases">
        <title>Genome Sequence of Pycnoporus sanguineus.</title>
        <authorList>
            <person name="Buettner E."/>
        </authorList>
    </citation>
    <scope>NUCLEOTIDE SEQUENCE</scope>
    <source>
        <strain evidence="1">CG-C14</strain>
    </source>
</reference>
<evidence type="ECO:0000313" key="2">
    <source>
        <dbReference type="Proteomes" id="UP001144978"/>
    </source>
</evidence>
<sequence>MQNILYDNPPTDPPCGCPRCLPSLVSHMTALNGNLSLPSGPGTPSSIREPTSASGHEVPSTSPAPGCLCSGCTPEPLIEEVASLQRPKADANPVPRKDRLTKEMRAEGMQHLRDLRGKLYRATCSSAARALPPDIFLPDVVIKLLLDRFALINSEETLQEMISGRIHLLPHSCALWESLQALDARFEEMRRSGNTKAKPEAMSEGMASSERVPEARTFEACCSSFQIKLFAAFGRDVETTVSLDSPQSGDLTGGVFEWNINTPLKATHVDLPDQAQASSQRKRSSTTSTINPRPRAKARVGGKENRLFV</sequence>
<name>A0ACC1PZZ0_9APHY</name>
<protein>
    <submittedName>
        <fullName evidence="1">Uncharacterized protein</fullName>
    </submittedName>
</protein>
<gene>
    <name evidence="1" type="ORF">NUW54_g3727</name>
</gene>
<dbReference type="EMBL" id="JANSHE010000797">
    <property type="protein sequence ID" value="KAJ3006986.1"/>
    <property type="molecule type" value="Genomic_DNA"/>
</dbReference>
<accession>A0ACC1PZZ0</accession>
<proteinExistence type="predicted"/>